<organism evidence="1 2">
    <name type="scientific">Cupriavidus malaysiensis</name>
    <dbReference type="NCBI Taxonomy" id="367825"/>
    <lineage>
        <taxon>Bacteria</taxon>
        <taxon>Pseudomonadati</taxon>
        <taxon>Pseudomonadota</taxon>
        <taxon>Betaproteobacteria</taxon>
        <taxon>Burkholderiales</taxon>
        <taxon>Burkholderiaceae</taxon>
        <taxon>Cupriavidus</taxon>
    </lineage>
</organism>
<keyword evidence="1" id="KW-0456">Lyase</keyword>
<reference evidence="1 2" key="1">
    <citation type="submission" date="2016-10" db="EMBL/GenBank/DDBJ databases">
        <title>Complete genome sequences of three Cupriavidus strains isolated from various Malaysian environments.</title>
        <authorList>
            <person name="Abdullah A.A.-A."/>
            <person name="Shafie N.A.H."/>
            <person name="Lau N.S."/>
        </authorList>
    </citation>
    <scope>NUCLEOTIDE SEQUENCE [LARGE SCALE GENOMIC DNA]</scope>
    <source>
        <strain evidence="1 2">USMAA1020</strain>
    </source>
</reference>
<dbReference type="NCBIfam" id="TIGR03292">
    <property type="entry name" value="PhnH_redo"/>
    <property type="match status" value="1"/>
</dbReference>
<dbReference type="InterPro" id="IPR008772">
    <property type="entry name" value="Phosphonate_metab_PhnH"/>
</dbReference>
<evidence type="ECO:0000313" key="2">
    <source>
        <dbReference type="Proteomes" id="UP000177515"/>
    </source>
</evidence>
<dbReference type="Gene3D" id="3.40.50.11310">
    <property type="entry name" value="Bacterial phosphonate metabolism protein PhnH"/>
    <property type="match status" value="1"/>
</dbReference>
<dbReference type="InterPro" id="IPR038058">
    <property type="entry name" value="PhnH-like_sp"/>
</dbReference>
<sequence length="203" mass="20739">MELRAPGGAGPGLVAGFDDPVGDAQQVFRAALDAMAHPGRVQAPALACGAPQGLGAAMAALLLTLADGDTPVWLPAQVPAAARDFLRFHCGCPLVDTPAAAAFVAVPAGFDAPALSACAQGDPAYPDRSATLLLEVASLQQGEALSLSGPGIAQRQALQVEGLPPGLRAQWRANHARFPLGVDLMLTSGARFCALPRTTRMED</sequence>
<dbReference type="PIRSF" id="PIRSF020680">
    <property type="entry name" value="PhnH"/>
    <property type="match status" value="1"/>
</dbReference>
<name>A0ABM6FG39_9BURK</name>
<accession>A0ABM6FG39</accession>
<protein>
    <submittedName>
        <fullName evidence="1">Phosphonate C-P lyase system protein PhnH</fullName>
    </submittedName>
</protein>
<keyword evidence="2" id="KW-1185">Reference proteome</keyword>
<dbReference type="Pfam" id="PF05845">
    <property type="entry name" value="PhnH"/>
    <property type="match status" value="1"/>
</dbReference>
<dbReference type="Proteomes" id="UP000177515">
    <property type="component" value="Chromosome 2"/>
</dbReference>
<evidence type="ECO:0000313" key="1">
    <source>
        <dbReference type="EMBL" id="AOZ10895.1"/>
    </source>
</evidence>
<dbReference type="SUPFAM" id="SSF159709">
    <property type="entry name" value="PhnH-like"/>
    <property type="match status" value="1"/>
</dbReference>
<gene>
    <name evidence="1" type="ORF">BKK80_28605</name>
</gene>
<dbReference type="EMBL" id="CP017755">
    <property type="protein sequence ID" value="AOZ10895.1"/>
    <property type="molecule type" value="Genomic_DNA"/>
</dbReference>
<proteinExistence type="predicted"/>
<dbReference type="GO" id="GO:0016829">
    <property type="term" value="F:lyase activity"/>
    <property type="evidence" value="ECO:0007669"/>
    <property type="project" value="UniProtKB-KW"/>
</dbReference>